<dbReference type="Proteomes" id="UP000051913">
    <property type="component" value="Unassembled WGS sequence"/>
</dbReference>
<dbReference type="Pfam" id="PF13432">
    <property type="entry name" value="TPR_16"/>
    <property type="match status" value="1"/>
</dbReference>
<dbReference type="InterPro" id="IPR011990">
    <property type="entry name" value="TPR-like_helical_dom_sf"/>
</dbReference>
<evidence type="ECO:0000256" key="1">
    <source>
        <dbReference type="ARBA" id="ARBA00022737"/>
    </source>
</evidence>
<evidence type="ECO:0000313" key="4">
    <source>
        <dbReference type="EMBL" id="KRR09319.1"/>
    </source>
</evidence>
<keyword evidence="2 3" id="KW-0802">TPR repeat</keyword>
<gene>
    <name evidence="4" type="ORF">CP49_21120</name>
</gene>
<evidence type="ECO:0000256" key="2">
    <source>
        <dbReference type="ARBA" id="ARBA00022803"/>
    </source>
</evidence>
<dbReference type="Gene3D" id="1.25.40.10">
    <property type="entry name" value="Tetratricopeptide repeat domain"/>
    <property type="match status" value="1"/>
</dbReference>
<dbReference type="RefSeq" id="WP_057850286.1">
    <property type="nucleotide sequence ID" value="NZ_LLXX01000066.1"/>
</dbReference>
<dbReference type="Pfam" id="PF14559">
    <property type="entry name" value="TPR_19"/>
    <property type="match status" value="1"/>
</dbReference>
<protein>
    <submittedName>
        <fullName evidence="4">Uncharacterized protein</fullName>
    </submittedName>
</protein>
<keyword evidence="5" id="KW-1185">Reference proteome</keyword>
<accession>A0A0R3KLV7</accession>
<feature type="repeat" description="TPR" evidence="3">
    <location>
        <begin position="125"/>
        <end position="158"/>
    </location>
</feature>
<keyword evidence="1" id="KW-0677">Repeat</keyword>
<dbReference type="PANTHER" id="PTHR44943:SF8">
    <property type="entry name" value="TPR REPEAT-CONTAINING PROTEIN MJ0263"/>
    <property type="match status" value="1"/>
</dbReference>
<dbReference type="EMBL" id="LLXX01000066">
    <property type="protein sequence ID" value="KRR09319.1"/>
    <property type="molecule type" value="Genomic_DNA"/>
</dbReference>
<organism evidence="4 5">
    <name type="scientific">Bradyrhizobium valentinum</name>
    <dbReference type="NCBI Taxonomy" id="1518501"/>
    <lineage>
        <taxon>Bacteria</taxon>
        <taxon>Pseudomonadati</taxon>
        <taxon>Pseudomonadota</taxon>
        <taxon>Alphaproteobacteria</taxon>
        <taxon>Hyphomicrobiales</taxon>
        <taxon>Nitrobacteraceae</taxon>
        <taxon>Bradyrhizobium</taxon>
    </lineage>
</organism>
<dbReference type="PROSITE" id="PS50005">
    <property type="entry name" value="TPR"/>
    <property type="match status" value="1"/>
</dbReference>
<proteinExistence type="predicted"/>
<dbReference type="PANTHER" id="PTHR44943">
    <property type="entry name" value="CELLULOSE SYNTHASE OPERON PROTEIN C"/>
    <property type="match status" value="1"/>
</dbReference>
<reference evidence="4 5" key="1">
    <citation type="submission" date="2014-03" db="EMBL/GenBank/DDBJ databases">
        <title>Bradyrhizobium valentinum sp. nov., isolated from effective nodules of Lupinus mariae-josephae, a lupine endemic of basic-lime soils in Eastern Spain.</title>
        <authorList>
            <person name="Duran D."/>
            <person name="Rey L."/>
            <person name="Navarro A."/>
            <person name="Busquets A."/>
            <person name="Imperial J."/>
            <person name="Ruiz-Argueso T."/>
        </authorList>
    </citation>
    <scope>NUCLEOTIDE SEQUENCE [LARGE SCALE GENOMIC DNA]</scope>
    <source>
        <strain evidence="4 5">LmjM3</strain>
    </source>
</reference>
<dbReference type="OrthoDB" id="7817412at2"/>
<dbReference type="STRING" id="1518501.CQ10_35915"/>
<dbReference type="AlphaFoldDB" id="A0A0R3KLV7"/>
<dbReference type="InterPro" id="IPR051685">
    <property type="entry name" value="Ycf3/AcsC/BcsC/TPR_MFPF"/>
</dbReference>
<evidence type="ECO:0000313" key="5">
    <source>
        <dbReference type="Proteomes" id="UP000051913"/>
    </source>
</evidence>
<sequence>MNSPTTTFAARLYAFHPPSGLTLLALFAILVLGGCASLDHQAISVQETPRPELLGAKDIDPAMRERIAHALLRVSDEESLREALKQKPDNVDAAISLTQALLAQKRAGEALEVTDKILLTVPGDLRALNAKGVVLDAEGRHDEAQALYREALAAAPGNQMLRNNLGLSLALAGNADTGNPSLQPLSHEPGALARSP</sequence>
<dbReference type="InterPro" id="IPR019734">
    <property type="entry name" value="TPR_rpt"/>
</dbReference>
<evidence type="ECO:0000256" key="3">
    <source>
        <dbReference type="PROSITE-ProRule" id="PRU00339"/>
    </source>
</evidence>
<dbReference type="SUPFAM" id="SSF48452">
    <property type="entry name" value="TPR-like"/>
    <property type="match status" value="1"/>
</dbReference>
<name>A0A0R3KLV7_9BRAD</name>
<comment type="caution">
    <text evidence="4">The sequence shown here is derived from an EMBL/GenBank/DDBJ whole genome shotgun (WGS) entry which is preliminary data.</text>
</comment>